<evidence type="ECO:0000313" key="2">
    <source>
        <dbReference type="Proteomes" id="UP000683551"/>
    </source>
</evidence>
<dbReference type="EMBL" id="CP071137">
    <property type="protein sequence ID" value="QWY77803.1"/>
    <property type="molecule type" value="Genomic_DNA"/>
</dbReference>
<dbReference type="Proteomes" id="UP000683551">
    <property type="component" value="Chromosome"/>
</dbReference>
<organism evidence="1 2">
    <name type="scientific">Ferrovum myxofaciens</name>
    <dbReference type="NCBI Taxonomy" id="416213"/>
    <lineage>
        <taxon>Bacteria</taxon>
        <taxon>Pseudomonadati</taxon>
        <taxon>Pseudomonadota</taxon>
        <taxon>Betaproteobacteria</taxon>
        <taxon>Ferrovales</taxon>
        <taxon>Ferrovaceae</taxon>
        <taxon>Ferrovum</taxon>
    </lineage>
</organism>
<protein>
    <submittedName>
        <fullName evidence="1">Uncharacterized protein</fullName>
    </submittedName>
</protein>
<reference evidence="1" key="1">
    <citation type="submission" date="2021-02" db="EMBL/GenBank/DDBJ databases">
        <title>Comparative genomics of Ferrovum myxofaciens strains, predominant extremophile bacteria forming large biofilm stalactites in acid mine ecosystems.</title>
        <authorList>
            <person name="Burkartova K."/>
            <person name="Ridl J."/>
            <person name="Pajer P."/>
            <person name="Falteisek L."/>
        </authorList>
    </citation>
    <scope>NUCLEOTIDE SEQUENCE</scope>
    <source>
        <strain evidence="1">MI1III</strain>
    </source>
</reference>
<dbReference type="RefSeq" id="WP_273145274.1">
    <property type="nucleotide sequence ID" value="NZ_CP053675.1"/>
</dbReference>
<accession>A0A9E6MWU9</accession>
<name>A0A9E6MWU9_9PROT</name>
<gene>
    <name evidence="1" type="ORF">JZL65_01565</name>
</gene>
<proteinExistence type="predicted"/>
<sequence>MLYSVKMREKDERFPKHAVNLEADSVKEVFGIAEEMFPGLEMIGATPIFAGRVCQNGNCEE</sequence>
<dbReference type="AlphaFoldDB" id="A0A9E6MWU9"/>
<evidence type="ECO:0000313" key="1">
    <source>
        <dbReference type="EMBL" id="QWY77803.1"/>
    </source>
</evidence>